<evidence type="ECO:0000256" key="3">
    <source>
        <dbReference type="RuleBase" id="RU003616"/>
    </source>
</evidence>
<dbReference type="InterPro" id="IPR008978">
    <property type="entry name" value="HSP20-like_chaperone"/>
</dbReference>
<dbReference type="PANTHER" id="PTHR46733:SF4">
    <property type="entry name" value="HEAT SHOCK PROTEIN 21, CHLOROPLASTIC"/>
    <property type="match status" value="1"/>
</dbReference>
<evidence type="ECO:0000313" key="6">
    <source>
        <dbReference type="Proteomes" id="UP000503840"/>
    </source>
</evidence>
<name>A0A7J0BHA8_9BACT</name>
<comment type="similarity">
    <text evidence="2 3">Belongs to the small heat shock protein (HSP20) family.</text>
</comment>
<comment type="caution">
    <text evidence="5">The sequence shown here is derived from an EMBL/GenBank/DDBJ whole genome shotgun (WGS) entry which is preliminary data.</text>
</comment>
<organism evidence="5 6">
    <name type="scientific">Desulfovibrio subterraneus</name>
    <dbReference type="NCBI Taxonomy" id="2718620"/>
    <lineage>
        <taxon>Bacteria</taxon>
        <taxon>Pseudomonadati</taxon>
        <taxon>Thermodesulfobacteriota</taxon>
        <taxon>Desulfovibrionia</taxon>
        <taxon>Desulfovibrionales</taxon>
        <taxon>Desulfovibrionaceae</taxon>
        <taxon>Desulfovibrio</taxon>
    </lineage>
</organism>
<evidence type="ECO:0000256" key="1">
    <source>
        <dbReference type="ARBA" id="ARBA00023016"/>
    </source>
</evidence>
<dbReference type="EMBL" id="BLVO01000012">
    <property type="protein sequence ID" value="GFM32958.1"/>
    <property type="molecule type" value="Genomic_DNA"/>
</dbReference>
<keyword evidence="1" id="KW-0346">Stress response</keyword>
<feature type="domain" description="SHSP" evidence="4">
    <location>
        <begin position="28"/>
        <end position="137"/>
    </location>
</feature>
<dbReference type="RefSeq" id="WP_174404612.1">
    <property type="nucleotide sequence ID" value="NZ_BLVO01000012.1"/>
</dbReference>
<evidence type="ECO:0000259" key="4">
    <source>
        <dbReference type="PROSITE" id="PS01031"/>
    </source>
</evidence>
<dbReference type="AlphaFoldDB" id="A0A7J0BHA8"/>
<dbReference type="InterPro" id="IPR002068">
    <property type="entry name" value="A-crystallin/Hsp20_dom"/>
</dbReference>
<reference evidence="5 6" key="1">
    <citation type="submission" date="2020-05" db="EMBL/GenBank/DDBJ databases">
        <title>Draft genome sequence of Desulfovibrio sp. strain HN2T.</title>
        <authorList>
            <person name="Ueno A."/>
            <person name="Tamazawa S."/>
            <person name="Tamamura S."/>
            <person name="Murakami T."/>
            <person name="Kiyama T."/>
            <person name="Inomata H."/>
            <person name="Amano Y."/>
            <person name="Miyakawa K."/>
            <person name="Tamaki H."/>
            <person name="Naganuma T."/>
            <person name="Kaneko K."/>
        </authorList>
    </citation>
    <scope>NUCLEOTIDE SEQUENCE [LARGE SCALE GENOMIC DNA]</scope>
    <source>
        <strain evidence="5 6">HN2</strain>
    </source>
</reference>
<dbReference type="Gene3D" id="2.60.40.790">
    <property type="match status" value="1"/>
</dbReference>
<gene>
    <name evidence="5" type="ORF">DSM101010T_13230</name>
</gene>
<evidence type="ECO:0000256" key="2">
    <source>
        <dbReference type="PROSITE-ProRule" id="PRU00285"/>
    </source>
</evidence>
<sequence>MVIDFSSLYDFPKEVERFFDDVARFRRGGMGGVGFPLLNIAEDEGNYYVEISVPGVDPKEVELTLTEKSLIIKGERKAGEGRFLRQERPAGTFQRVLSLNVPVERDKVIASGADGILRVALPKAESVKPRKISITAADNRAIEV</sequence>
<dbReference type="CDD" id="cd06464">
    <property type="entry name" value="ACD_sHsps-like"/>
    <property type="match status" value="1"/>
</dbReference>
<evidence type="ECO:0000313" key="5">
    <source>
        <dbReference type="EMBL" id="GFM32958.1"/>
    </source>
</evidence>
<dbReference type="GO" id="GO:0009408">
    <property type="term" value="P:response to heat"/>
    <property type="evidence" value="ECO:0007669"/>
    <property type="project" value="InterPro"/>
</dbReference>
<accession>A0A7J0BHA8</accession>
<dbReference type="PANTHER" id="PTHR46733">
    <property type="entry name" value="26.5 KDA HEAT SHOCK PROTEIN, MITOCHONDRIAL"/>
    <property type="match status" value="1"/>
</dbReference>
<dbReference type="PROSITE" id="PS01031">
    <property type="entry name" value="SHSP"/>
    <property type="match status" value="1"/>
</dbReference>
<protein>
    <submittedName>
        <fullName evidence="5">Molecular chaperone Hsp20</fullName>
    </submittedName>
</protein>
<dbReference type="Proteomes" id="UP000503840">
    <property type="component" value="Unassembled WGS sequence"/>
</dbReference>
<dbReference type="Pfam" id="PF00011">
    <property type="entry name" value="HSP20"/>
    <property type="match status" value="1"/>
</dbReference>
<dbReference type="SUPFAM" id="SSF49764">
    <property type="entry name" value="HSP20-like chaperones"/>
    <property type="match status" value="1"/>
</dbReference>
<keyword evidence="6" id="KW-1185">Reference proteome</keyword>
<proteinExistence type="inferred from homology"/>
<dbReference type="InterPro" id="IPR044587">
    <property type="entry name" value="HSP21-like"/>
</dbReference>